<dbReference type="KEGG" id="apoc:APORC_1026"/>
<dbReference type="GO" id="GO:0004156">
    <property type="term" value="F:dihydropteroate synthase activity"/>
    <property type="evidence" value="ECO:0007669"/>
    <property type="project" value="UniProtKB-EC"/>
</dbReference>
<dbReference type="EMBL" id="CP036246">
    <property type="protein sequence ID" value="QEP40628.1"/>
    <property type="molecule type" value="Genomic_DNA"/>
</dbReference>
<comment type="pathway">
    <text evidence="3">Cofactor biosynthesis; tetrahydrofolate biosynthesis; 7,8-dihydrofolate from 2-amino-4-hydroxy-6-hydroxymethyl-7,8-dihydropteridine diphosphate and 4-aminobenzoate: step 1/2.</text>
</comment>
<dbReference type="AlphaFoldDB" id="A0A5C2HK23"/>
<accession>A0A5C2HK23</accession>
<evidence type="ECO:0000259" key="9">
    <source>
        <dbReference type="PROSITE" id="PS50972"/>
    </source>
</evidence>
<dbReference type="PANTHER" id="PTHR20941:SF1">
    <property type="entry name" value="FOLIC ACID SYNTHESIS PROTEIN FOL1"/>
    <property type="match status" value="1"/>
</dbReference>
<dbReference type="GO" id="GO:0046654">
    <property type="term" value="P:tetrahydrofolate biosynthetic process"/>
    <property type="evidence" value="ECO:0007669"/>
    <property type="project" value="TreeGrafter"/>
</dbReference>
<dbReference type="Proteomes" id="UP000322644">
    <property type="component" value="Chromosome"/>
</dbReference>
<evidence type="ECO:0000256" key="2">
    <source>
        <dbReference type="ARBA" id="ARBA00001946"/>
    </source>
</evidence>
<gene>
    <name evidence="10" type="primary">folP</name>
    <name evidence="10" type="ORF">APORC_1026</name>
</gene>
<keyword evidence="7" id="KW-0460">Magnesium</keyword>
<evidence type="ECO:0000256" key="1">
    <source>
        <dbReference type="ARBA" id="ARBA00000012"/>
    </source>
</evidence>
<dbReference type="PIRSF" id="PIRSF000501">
    <property type="entry name" value="DHPS_Campy_prd"/>
    <property type="match status" value="1"/>
</dbReference>
<evidence type="ECO:0000256" key="4">
    <source>
        <dbReference type="ARBA" id="ARBA00012458"/>
    </source>
</evidence>
<reference evidence="10 11" key="1">
    <citation type="submission" date="2019-09" db="EMBL/GenBank/DDBJ databases">
        <title>Complete genome sequencing of four Arcobacter species reveals a diverse suite of mobile elements.</title>
        <authorList>
            <person name="Miller W.G."/>
            <person name="Yee E."/>
            <person name="Bono J.L."/>
        </authorList>
    </citation>
    <scope>NUCLEOTIDE SEQUENCE [LARGE SCALE GENOMIC DNA]</scope>
    <source>
        <strain evidence="10 11">CCUG 56899</strain>
    </source>
</reference>
<keyword evidence="8" id="KW-0289">Folate biosynthesis</keyword>
<dbReference type="PROSITE" id="PS00793">
    <property type="entry name" value="DHPS_2"/>
    <property type="match status" value="1"/>
</dbReference>
<dbReference type="InterPro" id="IPR045031">
    <property type="entry name" value="DHP_synth-like"/>
</dbReference>
<protein>
    <recommendedName>
        <fullName evidence="4">dihydropteroate synthase</fullName>
        <ecNumber evidence="4">2.5.1.15</ecNumber>
    </recommendedName>
</protein>
<name>A0A5C2HK23_9BACT</name>
<dbReference type="InterPro" id="IPR016227">
    <property type="entry name" value="Dihydropteroate_synthase_prd"/>
</dbReference>
<reference evidence="10 11" key="2">
    <citation type="submission" date="2019-09" db="EMBL/GenBank/DDBJ databases">
        <title>Taxonomic note: a critical rebuttal of the proposed division of the genus Arcobacter into six genera, emended descriptions of Arcobacter anaerophilus and the genus Arcobacter, and an assessment of genus-level boundaries for Epsilonproteobacteria using in silico genomic comparator tools.</title>
        <authorList>
            <person name="On S.L.W."/>
            <person name="Miller W.G."/>
            <person name="Biggs P."/>
            <person name="Cornelius A."/>
            <person name="Vandamme P."/>
        </authorList>
    </citation>
    <scope>NUCLEOTIDE SEQUENCE [LARGE SCALE GENOMIC DNA]</scope>
    <source>
        <strain evidence="10 11">CCUG 56899</strain>
    </source>
</reference>
<feature type="domain" description="Pterin-binding" evidence="9">
    <location>
        <begin position="118"/>
        <end position="370"/>
    </location>
</feature>
<evidence type="ECO:0000313" key="10">
    <source>
        <dbReference type="EMBL" id="QEP40628.1"/>
    </source>
</evidence>
<evidence type="ECO:0000256" key="6">
    <source>
        <dbReference type="ARBA" id="ARBA00022723"/>
    </source>
</evidence>
<dbReference type="Pfam" id="PF00809">
    <property type="entry name" value="Pterin_bind"/>
    <property type="match status" value="1"/>
</dbReference>
<dbReference type="PANTHER" id="PTHR20941">
    <property type="entry name" value="FOLATE SYNTHESIS PROTEINS"/>
    <property type="match status" value="1"/>
</dbReference>
<dbReference type="GO" id="GO:0046872">
    <property type="term" value="F:metal ion binding"/>
    <property type="evidence" value="ECO:0007669"/>
    <property type="project" value="UniProtKB-KW"/>
</dbReference>
<comment type="catalytic activity">
    <reaction evidence="1">
        <text>(7,8-dihydropterin-6-yl)methyl diphosphate + 4-aminobenzoate = 7,8-dihydropteroate + diphosphate</text>
        <dbReference type="Rhea" id="RHEA:19949"/>
        <dbReference type="ChEBI" id="CHEBI:17836"/>
        <dbReference type="ChEBI" id="CHEBI:17839"/>
        <dbReference type="ChEBI" id="CHEBI:33019"/>
        <dbReference type="ChEBI" id="CHEBI:72950"/>
        <dbReference type="EC" id="2.5.1.15"/>
    </reaction>
</comment>
<evidence type="ECO:0000256" key="8">
    <source>
        <dbReference type="ARBA" id="ARBA00022909"/>
    </source>
</evidence>
<dbReference type="SUPFAM" id="SSF51717">
    <property type="entry name" value="Dihydropteroate synthetase-like"/>
    <property type="match status" value="1"/>
</dbReference>
<dbReference type="GO" id="GO:0005829">
    <property type="term" value="C:cytosol"/>
    <property type="evidence" value="ECO:0007669"/>
    <property type="project" value="TreeGrafter"/>
</dbReference>
<evidence type="ECO:0000256" key="5">
    <source>
        <dbReference type="ARBA" id="ARBA00022679"/>
    </source>
</evidence>
<evidence type="ECO:0000256" key="7">
    <source>
        <dbReference type="ARBA" id="ARBA00022842"/>
    </source>
</evidence>
<dbReference type="NCBIfam" id="TIGR01496">
    <property type="entry name" value="DHPS"/>
    <property type="match status" value="1"/>
</dbReference>
<dbReference type="GO" id="GO:0046656">
    <property type="term" value="P:folic acid biosynthetic process"/>
    <property type="evidence" value="ECO:0007669"/>
    <property type="project" value="UniProtKB-KW"/>
</dbReference>
<dbReference type="EC" id="2.5.1.15" evidence="4"/>
<dbReference type="InterPro" id="IPR000489">
    <property type="entry name" value="Pterin-binding_dom"/>
</dbReference>
<dbReference type="RefSeq" id="WP_066386440.1">
    <property type="nucleotide sequence ID" value="NZ_CP036246.2"/>
</dbReference>
<evidence type="ECO:0000313" key="11">
    <source>
        <dbReference type="Proteomes" id="UP000322644"/>
    </source>
</evidence>
<dbReference type="InterPro" id="IPR006390">
    <property type="entry name" value="DHP_synth_dom"/>
</dbReference>
<sequence length="379" mass="42742">MNIYKLNLEKIDDFLKNLDCDIGGVKIMSKKAKIHTLFIKNIHVGAANILKQDALSIGADLAVPEGVVIAKDKYVDALLIGNTKHLEILSKKELAQPFGLKDLAKNLKKFIQKENYETKIMGILNLNIDSFFDKSRTKESEVLEKILVQIEDGANIIDIGAVSSRPGSIYAGEDEELRRVKNTADLIYKHKLYEKVDFSIDSYSPKTIDYVLNCGFKIVNDITGLQNDEVCKLISKYDAKAVIMHMQNDPTNMQNDPKYDDLIIEIDSFFEERVKKAESFGIKDLILDVGIGFGKNLEHNLLLLKNLEHFKHFGYELLIGASRKSMIDMITPSSIENRLSGTLAIHLESLRNGASIIRCHDVKEHFQAIKVFEAINSIN</sequence>
<proteinExistence type="predicted"/>
<keyword evidence="6" id="KW-0479">Metal-binding</keyword>
<dbReference type="PROSITE" id="PS50972">
    <property type="entry name" value="PTERIN_BINDING"/>
    <property type="match status" value="1"/>
</dbReference>
<dbReference type="Gene3D" id="3.20.20.20">
    <property type="entry name" value="Dihydropteroate synthase-like"/>
    <property type="match status" value="1"/>
</dbReference>
<dbReference type="CDD" id="cd00739">
    <property type="entry name" value="DHPS"/>
    <property type="match status" value="1"/>
</dbReference>
<dbReference type="InterPro" id="IPR011005">
    <property type="entry name" value="Dihydropteroate_synth-like_sf"/>
</dbReference>
<keyword evidence="5 10" id="KW-0808">Transferase</keyword>
<comment type="cofactor">
    <cofactor evidence="2">
        <name>Mg(2+)</name>
        <dbReference type="ChEBI" id="CHEBI:18420"/>
    </cofactor>
</comment>
<organism evidence="10 11">
    <name type="scientific">Arcobacter porcinus</name>
    <dbReference type="NCBI Taxonomy" id="1935204"/>
    <lineage>
        <taxon>Bacteria</taxon>
        <taxon>Pseudomonadati</taxon>
        <taxon>Campylobacterota</taxon>
        <taxon>Epsilonproteobacteria</taxon>
        <taxon>Campylobacterales</taxon>
        <taxon>Arcobacteraceae</taxon>
        <taxon>Arcobacter</taxon>
    </lineage>
</organism>
<evidence type="ECO:0000256" key="3">
    <source>
        <dbReference type="ARBA" id="ARBA00004763"/>
    </source>
</evidence>